<dbReference type="InterPro" id="IPR053147">
    <property type="entry name" value="Hsp_HslJ-like"/>
</dbReference>
<evidence type="ECO:0000256" key="1">
    <source>
        <dbReference type="SAM" id="SignalP"/>
    </source>
</evidence>
<dbReference type="OrthoDB" id="964913at2"/>
<gene>
    <name evidence="3" type="ORF">SAMN04488026_10256</name>
</gene>
<evidence type="ECO:0000259" key="2">
    <source>
        <dbReference type="Pfam" id="PF03724"/>
    </source>
</evidence>
<dbReference type="PANTHER" id="PTHR35535">
    <property type="entry name" value="HEAT SHOCK PROTEIN HSLJ"/>
    <property type="match status" value="1"/>
</dbReference>
<dbReference type="Gene3D" id="2.30.30.40">
    <property type="entry name" value="SH3 Domains"/>
    <property type="match status" value="1"/>
</dbReference>
<dbReference type="Proteomes" id="UP000199382">
    <property type="component" value="Unassembled WGS sequence"/>
</dbReference>
<keyword evidence="4" id="KW-1185">Reference proteome</keyword>
<dbReference type="PANTHER" id="PTHR35535:SF1">
    <property type="entry name" value="HEAT SHOCK PROTEIN HSLJ"/>
    <property type="match status" value="1"/>
</dbReference>
<accession>A0A1G8WWS9</accession>
<dbReference type="InterPro" id="IPR038670">
    <property type="entry name" value="HslJ-like_sf"/>
</dbReference>
<dbReference type="RefSeq" id="WP_093156586.1">
    <property type="nucleotide sequence ID" value="NZ_FNEK01000025.1"/>
</dbReference>
<feature type="signal peptide" evidence="1">
    <location>
        <begin position="1"/>
        <end position="24"/>
    </location>
</feature>
<feature type="domain" description="DUF306" evidence="2">
    <location>
        <begin position="130"/>
        <end position="233"/>
    </location>
</feature>
<dbReference type="InterPro" id="IPR005184">
    <property type="entry name" value="DUF306_Meta_HslJ"/>
</dbReference>
<dbReference type="AlphaFoldDB" id="A0A1G8WWS9"/>
<reference evidence="3 4" key="1">
    <citation type="submission" date="2016-10" db="EMBL/GenBank/DDBJ databases">
        <authorList>
            <person name="de Groot N.N."/>
        </authorList>
    </citation>
    <scope>NUCLEOTIDE SEQUENCE [LARGE SCALE GENOMIC DNA]</scope>
    <source>
        <strain evidence="3 4">DSM 25294</strain>
    </source>
</reference>
<organism evidence="3 4">
    <name type="scientific">Aliiruegeria lutimaris</name>
    <dbReference type="NCBI Taxonomy" id="571298"/>
    <lineage>
        <taxon>Bacteria</taxon>
        <taxon>Pseudomonadati</taxon>
        <taxon>Pseudomonadota</taxon>
        <taxon>Alphaproteobacteria</taxon>
        <taxon>Rhodobacterales</taxon>
        <taxon>Roseobacteraceae</taxon>
        <taxon>Aliiruegeria</taxon>
    </lineage>
</organism>
<name>A0A1G8WWS9_9RHOB</name>
<dbReference type="Pfam" id="PF03724">
    <property type="entry name" value="META"/>
    <property type="match status" value="1"/>
</dbReference>
<keyword evidence="1" id="KW-0732">Signal</keyword>
<dbReference type="EMBL" id="FNEK01000025">
    <property type="protein sequence ID" value="SDJ82848.1"/>
    <property type="molecule type" value="Genomic_DNA"/>
</dbReference>
<proteinExistence type="predicted"/>
<dbReference type="Gene3D" id="2.40.128.270">
    <property type="match status" value="1"/>
</dbReference>
<feature type="chain" id="PRO_5011455653" evidence="1">
    <location>
        <begin position="25"/>
        <end position="239"/>
    </location>
</feature>
<sequence length="239" mass="25981">MNRTVLAFILLLPILAAQPTLVEADATGPDYLAVVDVSSDETLNMRVGPSADFPKIGELPHDADGVANLGCIGGLTFADWSEASEEEREASSFKRWCLVGYDRLVGWSSGRFLTEGTHTDRFRAGQALSDMQGSVWRATWIGGRPVDDELIVRFGSDGRFGGSGGCNQLMGSFQQDRDTISVGQIATTRSLCAQDVMETEAEFIELLESAARVSAHHLVMVLLSSDSEILSQFARTDWD</sequence>
<protein>
    <submittedName>
        <fullName evidence="3">Heat shock protein HslJ</fullName>
    </submittedName>
</protein>
<evidence type="ECO:0000313" key="4">
    <source>
        <dbReference type="Proteomes" id="UP000199382"/>
    </source>
</evidence>
<dbReference type="STRING" id="571298.SAMN04488026_10256"/>
<keyword evidence="3" id="KW-0346">Stress response</keyword>
<evidence type="ECO:0000313" key="3">
    <source>
        <dbReference type="EMBL" id="SDJ82848.1"/>
    </source>
</evidence>